<dbReference type="SUPFAM" id="SSF103025">
    <property type="entry name" value="Folate-binding domain"/>
    <property type="match status" value="1"/>
</dbReference>
<organism evidence="2 3">
    <name type="scientific">Luteimonas endophytica</name>
    <dbReference type="NCBI Taxonomy" id="3042023"/>
    <lineage>
        <taxon>Bacteria</taxon>
        <taxon>Pseudomonadati</taxon>
        <taxon>Pseudomonadota</taxon>
        <taxon>Gammaproteobacteria</taxon>
        <taxon>Lysobacterales</taxon>
        <taxon>Lysobacteraceae</taxon>
        <taxon>Luteimonas</taxon>
    </lineage>
</organism>
<dbReference type="Gene3D" id="2.40.30.160">
    <property type="match status" value="1"/>
</dbReference>
<reference evidence="2 3" key="1">
    <citation type="submission" date="2023-04" db="EMBL/GenBank/DDBJ databases">
        <title>Luteimonas endophyticus RD2P54.</title>
        <authorList>
            <person name="Sun J.-Q."/>
        </authorList>
    </citation>
    <scope>NUCLEOTIDE SEQUENCE [LARGE SCALE GENOMIC DNA]</scope>
    <source>
        <strain evidence="2 3">RD2P54</strain>
    </source>
</reference>
<dbReference type="EMBL" id="JARXRM010000044">
    <property type="protein sequence ID" value="MDH5824370.1"/>
    <property type="molecule type" value="Genomic_DNA"/>
</dbReference>
<dbReference type="Gene3D" id="3.30.1360.120">
    <property type="entry name" value="Probable tRNA modification gtpase trme, domain 1"/>
    <property type="match status" value="1"/>
</dbReference>
<dbReference type="NCBIfam" id="TIGR03317">
    <property type="entry name" value="ygfZ_signature"/>
    <property type="match status" value="1"/>
</dbReference>
<evidence type="ECO:0000256" key="1">
    <source>
        <dbReference type="ARBA" id="ARBA00022946"/>
    </source>
</evidence>
<dbReference type="PANTHER" id="PTHR22602">
    <property type="entry name" value="TRANSFERASE CAF17, MITOCHONDRIAL-RELATED"/>
    <property type="match status" value="1"/>
</dbReference>
<comment type="caution">
    <text evidence="2">The sequence shown here is derived from an EMBL/GenBank/DDBJ whole genome shotgun (WGS) entry which is preliminary data.</text>
</comment>
<keyword evidence="1" id="KW-0809">Transit peptide</keyword>
<proteinExistence type="predicted"/>
<dbReference type="Proteomes" id="UP001156940">
    <property type="component" value="Unassembled WGS sequence"/>
</dbReference>
<accession>A0ABT6JC19</accession>
<dbReference type="PANTHER" id="PTHR22602:SF0">
    <property type="entry name" value="TRANSFERASE CAF17, MITOCHONDRIAL-RELATED"/>
    <property type="match status" value="1"/>
</dbReference>
<dbReference type="InterPro" id="IPR017703">
    <property type="entry name" value="YgfZ/GCV_T_CS"/>
</dbReference>
<dbReference type="InterPro" id="IPR027266">
    <property type="entry name" value="TrmE/GcvT-like"/>
</dbReference>
<name>A0ABT6JC19_9GAMM</name>
<dbReference type="InterPro" id="IPR045179">
    <property type="entry name" value="YgfZ/GcvT"/>
</dbReference>
<dbReference type="RefSeq" id="WP_280575679.1">
    <property type="nucleotide sequence ID" value="NZ_JARXRM010000044.1"/>
</dbReference>
<gene>
    <name evidence="2" type="ORF">QFW77_15460</name>
</gene>
<protein>
    <submittedName>
        <fullName evidence="2">Folate-binding protein</fullName>
    </submittedName>
</protein>
<sequence length="284" mass="29984">MSHKSTPAGGDLFAIPDHAVLALEGPGAAKFAQAQFMNDVAALAPGHWQWSGWLTPKGRAIALFALLKRDEERLWLLLADAAPAGFVEALGRFVFRSKVRIRIATELRVSGTFSAPAQAHGATFARNGDGFELDFGTATGARTLAVGETPAVADAEALARWNAFDLAHGRPRLDATQAGQWTPQQLSLERLRGYSVSKGCYPGQEIVARTHFLGQAKRGLARLACAAEVAAGSAVMADGRELGRVVCSQAGELLAVLPVERAEAALAVDGAPCEPRPLLDGLAR</sequence>
<keyword evidence="3" id="KW-1185">Reference proteome</keyword>
<evidence type="ECO:0000313" key="3">
    <source>
        <dbReference type="Proteomes" id="UP001156940"/>
    </source>
</evidence>
<evidence type="ECO:0000313" key="2">
    <source>
        <dbReference type="EMBL" id="MDH5824370.1"/>
    </source>
</evidence>